<evidence type="ECO:0000313" key="2">
    <source>
        <dbReference type="EMBL" id="KAJ8893071.1"/>
    </source>
</evidence>
<dbReference type="Proteomes" id="UP001159363">
    <property type="component" value="Chromosome 2"/>
</dbReference>
<gene>
    <name evidence="2" type="ORF">PR048_005654</name>
</gene>
<feature type="region of interest" description="Disordered" evidence="1">
    <location>
        <begin position="1"/>
        <end position="33"/>
    </location>
</feature>
<protein>
    <submittedName>
        <fullName evidence="2">Uncharacterized protein</fullName>
    </submittedName>
</protein>
<feature type="compositionally biased region" description="Basic and acidic residues" evidence="1">
    <location>
        <begin position="183"/>
        <end position="195"/>
    </location>
</feature>
<name>A0ABQ9I8Y6_9NEOP</name>
<evidence type="ECO:0000313" key="3">
    <source>
        <dbReference type="Proteomes" id="UP001159363"/>
    </source>
</evidence>
<feature type="region of interest" description="Disordered" evidence="1">
    <location>
        <begin position="183"/>
        <end position="203"/>
    </location>
</feature>
<comment type="caution">
    <text evidence="2">The sequence shown here is derived from an EMBL/GenBank/DDBJ whole genome shotgun (WGS) entry which is preliminary data.</text>
</comment>
<reference evidence="2 3" key="1">
    <citation type="submission" date="2023-02" db="EMBL/GenBank/DDBJ databases">
        <title>LHISI_Scaffold_Assembly.</title>
        <authorList>
            <person name="Stuart O.P."/>
            <person name="Cleave R."/>
            <person name="Magrath M.J.L."/>
            <person name="Mikheyev A.S."/>
        </authorList>
    </citation>
    <scope>NUCLEOTIDE SEQUENCE [LARGE SCALE GENOMIC DNA]</scope>
    <source>
        <strain evidence="2">Daus_M_001</strain>
        <tissue evidence="2">Leg muscle</tissue>
    </source>
</reference>
<evidence type="ECO:0000256" key="1">
    <source>
        <dbReference type="SAM" id="MobiDB-lite"/>
    </source>
</evidence>
<accession>A0ABQ9I8Y6</accession>
<sequence>MEDAEIRSLQEKQQIPLQPSEDESSTLTGDSNGTKGKGWKYLITLGGCCCCRVLVVENNPTARDLYSITLDITRCGFVDSISARRLLGGRTGDAASEGGQGAVSLPTKANQVRFPAVLLPDISCRNMPLIGGFSQGSPVFPALAFRRSSILYSPHSEPTSCTEECLLLAPPVRVIEVNVEQRRNEGVAETGDPRENPPTNPTRFPLAKIRGKSRTEALDSTVAPCSRPIRIGYIYKGRSVNHVIRRHYQGSREITITAPVAITVDMAASQTPRQGAELLSYTETEMIADTECASKLPRCWASCKTAVPGSNLVYRLFTRTLSLDCQPSTAMNDNRSIQEVSPTIQEECQVKHEPW</sequence>
<feature type="compositionally biased region" description="Basic and acidic residues" evidence="1">
    <location>
        <begin position="1"/>
        <end position="10"/>
    </location>
</feature>
<dbReference type="EMBL" id="JARBHB010000002">
    <property type="protein sequence ID" value="KAJ8893071.1"/>
    <property type="molecule type" value="Genomic_DNA"/>
</dbReference>
<proteinExistence type="predicted"/>
<organism evidence="2 3">
    <name type="scientific">Dryococelus australis</name>
    <dbReference type="NCBI Taxonomy" id="614101"/>
    <lineage>
        <taxon>Eukaryota</taxon>
        <taxon>Metazoa</taxon>
        <taxon>Ecdysozoa</taxon>
        <taxon>Arthropoda</taxon>
        <taxon>Hexapoda</taxon>
        <taxon>Insecta</taxon>
        <taxon>Pterygota</taxon>
        <taxon>Neoptera</taxon>
        <taxon>Polyneoptera</taxon>
        <taxon>Phasmatodea</taxon>
        <taxon>Verophasmatodea</taxon>
        <taxon>Anareolatae</taxon>
        <taxon>Phasmatidae</taxon>
        <taxon>Eurycanthinae</taxon>
        <taxon>Dryococelus</taxon>
    </lineage>
</organism>
<keyword evidence="3" id="KW-1185">Reference proteome</keyword>